<organism evidence="2 3">
    <name type="scientific">Paracoccus methylovorus</name>
    <dbReference type="NCBI Taxonomy" id="2812658"/>
    <lineage>
        <taxon>Bacteria</taxon>
        <taxon>Pseudomonadati</taxon>
        <taxon>Pseudomonadota</taxon>
        <taxon>Alphaproteobacteria</taxon>
        <taxon>Rhodobacterales</taxon>
        <taxon>Paracoccaceae</taxon>
        <taxon>Paracoccus</taxon>
    </lineage>
</organism>
<evidence type="ECO:0000313" key="2">
    <source>
        <dbReference type="EMBL" id="QRZ15774.1"/>
    </source>
</evidence>
<evidence type="ECO:0000313" key="3">
    <source>
        <dbReference type="Proteomes" id="UP000663629"/>
    </source>
</evidence>
<name>A0ABX7JRX3_9RHOB</name>
<sequence length="181" mass="19588">MSETLLSPSNLLLFGRVVEDLQIRAPSAQDKRGDPRHGPFPQPRGGTPGQLERQLQAEDANFARIYGFAFEGLYRVLPRPALFLVHGPGLEAGQVISRLDLPQGAPAGSPPQAAGAGHVLPQPDDLMVWSYDKADYSIRLDMRSGMFEQLLLDPSGAPEARGMSVHGMSVRGMSVNSDNKD</sequence>
<proteinExistence type="predicted"/>
<dbReference type="EMBL" id="CP070371">
    <property type="protein sequence ID" value="QRZ15774.1"/>
    <property type="molecule type" value="Genomic_DNA"/>
</dbReference>
<gene>
    <name evidence="2" type="ORF">JWJ88_15845</name>
</gene>
<reference evidence="2 3" key="1">
    <citation type="submission" date="2021-02" db="EMBL/GenBank/DDBJ databases">
        <title>Paracoccus methylovroum sp.nov., a new methanol and methylamine utilizing methylotrophic denitrifer.</title>
        <authorList>
            <person name="Timsy T."/>
            <person name="Behrendt U."/>
            <person name="Ulrich A."/>
            <person name="Spanner T."/>
            <person name="Foesel B.U."/>
            <person name="Horn M.A."/>
            <person name="Kolb S."/>
        </authorList>
    </citation>
    <scope>NUCLEOTIDE SEQUENCE [LARGE SCALE GENOMIC DNA]</scope>
    <source>
        <strain evidence="2 3">H4-D09</strain>
    </source>
</reference>
<keyword evidence="3" id="KW-1185">Reference proteome</keyword>
<dbReference type="Proteomes" id="UP000663629">
    <property type="component" value="Chromosome 2"/>
</dbReference>
<dbReference type="RefSeq" id="WP_205296667.1">
    <property type="nucleotide sequence ID" value="NZ_CP070371.1"/>
</dbReference>
<feature type="region of interest" description="Disordered" evidence="1">
    <location>
        <begin position="25"/>
        <end position="50"/>
    </location>
</feature>
<accession>A0ABX7JRX3</accession>
<evidence type="ECO:0000256" key="1">
    <source>
        <dbReference type="SAM" id="MobiDB-lite"/>
    </source>
</evidence>
<protein>
    <submittedName>
        <fullName evidence="2">Uncharacterized protein</fullName>
    </submittedName>
</protein>